<dbReference type="InterPro" id="IPR010472">
    <property type="entry name" value="FH3_dom"/>
</dbReference>
<dbReference type="InterPro" id="IPR016024">
    <property type="entry name" value="ARM-type_fold"/>
</dbReference>
<dbReference type="GO" id="GO:0031267">
    <property type="term" value="F:small GTPase binding"/>
    <property type="evidence" value="ECO:0007669"/>
    <property type="project" value="InterPro"/>
</dbReference>
<dbReference type="SMART" id="SM01139">
    <property type="entry name" value="Drf_FH3"/>
    <property type="match status" value="1"/>
</dbReference>
<accession>A0AAD9B2H7</accession>
<dbReference type="SMART" id="SM00498">
    <property type="entry name" value="FH2"/>
    <property type="match status" value="1"/>
</dbReference>
<dbReference type="SMART" id="SM01140">
    <property type="entry name" value="Drf_GBD"/>
    <property type="match status" value="1"/>
</dbReference>
<evidence type="ECO:0000313" key="6">
    <source>
        <dbReference type="EMBL" id="KAK1876075.1"/>
    </source>
</evidence>
<feature type="compositionally biased region" description="Polar residues" evidence="2">
    <location>
        <begin position="53"/>
        <end position="68"/>
    </location>
</feature>
<dbReference type="Gene3D" id="1.20.58.2220">
    <property type="entry name" value="Formin, FH2 domain"/>
    <property type="match status" value="1"/>
</dbReference>
<protein>
    <submittedName>
        <fullName evidence="6">Formin-like protein 2</fullName>
    </submittedName>
</protein>
<evidence type="ECO:0000259" key="4">
    <source>
        <dbReference type="PROSITE" id="PS51232"/>
    </source>
</evidence>
<dbReference type="Pfam" id="PF02181">
    <property type="entry name" value="FH2"/>
    <property type="match status" value="1"/>
</dbReference>
<dbReference type="InterPro" id="IPR014768">
    <property type="entry name" value="GBD/FH3_dom"/>
</dbReference>
<comment type="caution">
    <text evidence="6">The sequence shown here is derived from an EMBL/GenBank/DDBJ whole genome shotgun (WGS) entry which is preliminary data.</text>
</comment>
<dbReference type="SUPFAM" id="SSF101447">
    <property type="entry name" value="Formin homology 2 domain (FH2 domain)"/>
    <property type="match status" value="1"/>
</dbReference>
<dbReference type="InterPro" id="IPR015425">
    <property type="entry name" value="FH2_Formin"/>
</dbReference>
<organism evidence="6 7">
    <name type="scientific">Dissostichus eleginoides</name>
    <name type="common">Patagonian toothfish</name>
    <name type="synonym">Dissostichus amissus</name>
    <dbReference type="NCBI Taxonomy" id="100907"/>
    <lineage>
        <taxon>Eukaryota</taxon>
        <taxon>Metazoa</taxon>
        <taxon>Chordata</taxon>
        <taxon>Craniata</taxon>
        <taxon>Vertebrata</taxon>
        <taxon>Euteleostomi</taxon>
        <taxon>Actinopterygii</taxon>
        <taxon>Neopterygii</taxon>
        <taxon>Teleostei</taxon>
        <taxon>Neoteleostei</taxon>
        <taxon>Acanthomorphata</taxon>
        <taxon>Eupercaria</taxon>
        <taxon>Perciformes</taxon>
        <taxon>Notothenioidei</taxon>
        <taxon>Nototheniidae</taxon>
        <taxon>Dissostichus</taxon>
    </lineage>
</organism>
<dbReference type="PROSITE" id="PS51444">
    <property type="entry name" value="FH2"/>
    <property type="match status" value="1"/>
</dbReference>
<proteinExistence type="inferred from homology"/>
<dbReference type="InterPro" id="IPR014767">
    <property type="entry name" value="DAD_dom"/>
</dbReference>
<evidence type="ECO:0000259" key="3">
    <source>
        <dbReference type="PROSITE" id="PS51231"/>
    </source>
</evidence>
<evidence type="ECO:0000256" key="1">
    <source>
        <dbReference type="ARBA" id="ARBA00023449"/>
    </source>
</evidence>
<dbReference type="FunFam" id="1.25.10.10:FF:000036">
    <property type="entry name" value="Formin-like protein 3 isoform 1"/>
    <property type="match status" value="1"/>
</dbReference>
<dbReference type="PROSITE" id="PS51231">
    <property type="entry name" value="DAD"/>
    <property type="match status" value="1"/>
</dbReference>
<dbReference type="Pfam" id="PF06371">
    <property type="entry name" value="Drf_GBD"/>
    <property type="match status" value="1"/>
</dbReference>
<dbReference type="PANTHER" id="PTHR45857:SF1">
    <property type="entry name" value="FORMIN-LIKE 2B"/>
    <property type="match status" value="1"/>
</dbReference>
<dbReference type="GO" id="GO:0051015">
    <property type="term" value="F:actin filament binding"/>
    <property type="evidence" value="ECO:0007669"/>
    <property type="project" value="TreeGrafter"/>
</dbReference>
<dbReference type="Gene3D" id="1.25.10.10">
    <property type="entry name" value="Leucine-rich Repeat Variant"/>
    <property type="match status" value="1"/>
</dbReference>
<feature type="region of interest" description="Disordered" evidence="2">
    <location>
        <begin position="1"/>
        <end position="70"/>
    </location>
</feature>
<evidence type="ECO:0000256" key="2">
    <source>
        <dbReference type="SAM" id="MobiDB-lite"/>
    </source>
</evidence>
<dbReference type="SUPFAM" id="SSF48371">
    <property type="entry name" value="ARM repeat"/>
    <property type="match status" value="1"/>
</dbReference>
<feature type="compositionally biased region" description="Pro residues" evidence="2">
    <location>
        <begin position="458"/>
        <end position="467"/>
    </location>
</feature>
<dbReference type="EMBL" id="JASDAP010000035">
    <property type="protein sequence ID" value="KAK1876075.1"/>
    <property type="molecule type" value="Genomic_DNA"/>
</dbReference>
<feature type="domain" description="GBD/FH3" evidence="4">
    <location>
        <begin position="48"/>
        <end position="426"/>
    </location>
</feature>
<gene>
    <name evidence="6" type="ORF">KUDE01_015522</name>
</gene>
<dbReference type="InterPro" id="IPR043592">
    <property type="entry name" value="FMNL_animal"/>
</dbReference>
<dbReference type="GO" id="GO:0016477">
    <property type="term" value="P:cell migration"/>
    <property type="evidence" value="ECO:0007669"/>
    <property type="project" value="TreeGrafter"/>
</dbReference>
<dbReference type="InterPro" id="IPR010473">
    <property type="entry name" value="GTPase-bd"/>
</dbReference>
<dbReference type="FunFam" id="1.20.58.2220:FF:000001">
    <property type="entry name" value="Formin-like 1, isoform CRA_c"/>
    <property type="match status" value="1"/>
</dbReference>
<sequence length="954" mass="107616">MGNAESMESQLAVIRSRAAPARLPMPEPTELEESNGLGGGGSVSDVTTTGLTQCNTSPSQRVDQNSMNLPPDKVRLLRSYDSDKKWELICDQKLRGFLDPGRHTQEYLSFAQYAVTFDGEQVEVGGEASSIDSPWSRSIEDLHGDAGLPSSAMVTRSNTLPSRRTLKNSRLVCKKDDVHVCVMCLRAVMNYQYGFNMVMSHPHAVNEIALSLNNRNPRTKALVLELLAAVCLVRGGHEIILSAFDNFKTVCSESMRFEKLMEHFKNEDDNIDFLVACMQFINIVVHSVEDMNFRVHLQYDFTKLNLDEHLERLKHTESDRLQVQIQAYLDNVFDVGTLLEDAETKTAALERVEELEENLGTMSARVLDVENEAMLKIVELEKQLMQTNKDLDQIRDVYASSNSQVHTLRRIVREKDQTIRRQSRLERQAQEAQQAGGPGAPQPPRGEGDGGVGDSASPSPPPCPNLSPSPETVAYHSMAPGMGGATGMLVPPPPPPPPPMPGTAVKIKKPIQTKFRMPVLNWVALKPSQINGTVFNDIDDETILGEFEELFKTKAQGPAVDLTLSRQKLPQKAPSKVSLLDANRSKNLAITLRKAGQGSEVICRAIHTFDLRTVRVDFVECLMRFLPTEAEVKLLRQYERDRKPLEALSDEDRFMMQFSRIERLNQRMTILTFMGNFSENLQMLTPQLHAIIAASVSIKSSQKLKKILEIILALGNYMNSSKRGAVYGFKLQSLDLLLETKSTDRKQTLLHYIANVVREKYPTKSLFYNELHYVDKAAAVSLENVLLDVKELQRGMDYSWREFSVSHNAILKDFISRHEARLSKLTEEAHIAQDAFEDAVKFFGESSKTMPPSVFFPIFVRFIKAYRMLLEKLEQEEQQEESTKSPSHRGKRQQLELLSELRRKQGKETRHVYEGKDGAIEDIITALKTVPFTARSAKRSSRFFCDAAHSEEHY</sequence>
<dbReference type="GO" id="GO:0008360">
    <property type="term" value="P:regulation of cell shape"/>
    <property type="evidence" value="ECO:0007669"/>
    <property type="project" value="TreeGrafter"/>
</dbReference>
<keyword evidence="7" id="KW-1185">Reference proteome</keyword>
<reference evidence="6" key="1">
    <citation type="submission" date="2023-04" db="EMBL/GenBank/DDBJ databases">
        <title>Chromosome-level genome of Chaenocephalus aceratus.</title>
        <authorList>
            <person name="Park H."/>
        </authorList>
    </citation>
    <scope>NUCLEOTIDE SEQUENCE</scope>
    <source>
        <strain evidence="6">DE</strain>
        <tissue evidence="6">Muscle</tissue>
    </source>
</reference>
<dbReference type="GO" id="GO:0030866">
    <property type="term" value="P:cortical actin cytoskeleton organization"/>
    <property type="evidence" value="ECO:0007669"/>
    <property type="project" value="TreeGrafter"/>
</dbReference>
<dbReference type="InterPro" id="IPR042201">
    <property type="entry name" value="FH2_Formin_sf"/>
</dbReference>
<dbReference type="Proteomes" id="UP001228049">
    <property type="component" value="Unassembled WGS sequence"/>
</dbReference>
<feature type="region of interest" description="Disordered" evidence="2">
    <location>
        <begin position="409"/>
        <end position="505"/>
    </location>
</feature>
<name>A0AAD9B2H7_DISEL</name>
<dbReference type="PROSITE" id="PS51232">
    <property type="entry name" value="GBD_FH3"/>
    <property type="match status" value="1"/>
</dbReference>
<dbReference type="AlphaFoldDB" id="A0AAD9B2H7"/>
<comment type="similarity">
    <text evidence="1">Belongs to the formin homology family.</text>
</comment>
<feature type="compositionally biased region" description="Basic and acidic residues" evidence="2">
    <location>
        <begin position="411"/>
        <end position="429"/>
    </location>
</feature>
<feature type="domain" description="DAD" evidence="3">
    <location>
        <begin position="913"/>
        <end position="942"/>
    </location>
</feature>
<feature type="compositionally biased region" description="Low complexity" evidence="2">
    <location>
        <begin position="43"/>
        <end position="52"/>
    </location>
</feature>
<feature type="compositionally biased region" description="Pro residues" evidence="2">
    <location>
        <begin position="490"/>
        <end position="501"/>
    </location>
</feature>
<evidence type="ECO:0000313" key="7">
    <source>
        <dbReference type="Proteomes" id="UP001228049"/>
    </source>
</evidence>
<dbReference type="GO" id="GO:0005829">
    <property type="term" value="C:cytosol"/>
    <property type="evidence" value="ECO:0007669"/>
    <property type="project" value="TreeGrafter"/>
</dbReference>
<feature type="domain" description="FH2" evidence="5">
    <location>
        <begin position="507"/>
        <end position="892"/>
    </location>
</feature>
<evidence type="ECO:0000259" key="5">
    <source>
        <dbReference type="PROSITE" id="PS51444"/>
    </source>
</evidence>
<dbReference type="PANTHER" id="PTHR45857">
    <property type="entry name" value="FORMIN-LIKE PROTEIN"/>
    <property type="match status" value="1"/>
</dbReference>
<dbReference type="InterPro" id="IPR011989">
    <property type="entry name" value="ARM-like"/>
</dbReference>
<dbReference type="Pfam" id="PF06367">
    <property type="entry name" value="Drf_FH3"/>
    <property type="match status" value="1"/>
</dbReference>